<proteinExistence type="predicted"/>
<protein>
    <submittedName>
        <fullName evidence="7">TM2 domain protein</fullName>
    </submittedName>
</protein>
<dbReference type="RefSeq" id="WP_145270746.1">
    <property type="nucleotide sequence ID" value="NZ_CP036272.1"/>
</dbReference>
<dbReference type="Pfam" id="PF05154">
    <property type="entry name" value="TM2"/>
    <property type="match status" value="2"/>
</dbReference>
<evidence type="ECO:0000259" key="6">
    <source>
        <dbReference type="Pfam" id="PF05154"/>
    </source>
</evidence>
<feature type="transmembrane region" description="Helical" evidence="5">
    <location>
        <begin position="27"/>
        <end position="45"/>
    </location>
</feature>
<dbReference type="AlphaFoldDB" id="A0A517SSJ7"/>
<evidence type="ECO:0000313" key="8">
    <source>
        <dbReference type="Proteomes" id="UP000315003"/>
    </source>
</evidence>
<evidence type="ECO:0000313" key="7">
    <source>
        <dbReference type="EMBL" id="QDT59101.1"/>
    </source>
</evidence>
<dbReference type="PANTHER" id="PTHR21016:SF25">
    <property type="entry name" value="TM2 DOMAIN-CONTAINING PROTEIN DDB_G0277895-RELATED"/>
    <property type="match status" value="1"/>
</dbReference>
<comment type="subcellular location">
    <subcellularLocation>
        <location evidence="1">Membrane</location>
        <topology evidence="1">Multi-pass membrane protein</topology>
    </subcellularLocation>
</comment>
<dbReference type="GO" id="GO:0016020">
    <property type="term" value="C:membrane"/>
    <property type="evidence" value="ECO:0007669"/>
    <property type="project" value="UniProtKB-SubCell"/>
</dbReference>
<dbReference type="EMBL" id="CP036272">
    <property type="protein sequence ID" value="QDT59101.1"/>
    <property type="molecule type" value="Genomic_DNA"/>
</dbReference>
<keyword evidence="8" id="KW-1185">Reference proteome</keyword>
<keyword evidence="3 5" id="KW-1133">Transmembrane helix</keyword>
<keyword evidence="4 5" id="KW-0472">Membrane</keyword>
<accession>A0A517SSJ7</accession>
<keyword evidence="2 5" id="KW-0812">Transmembrane</keyword>
<feature type="transmembrane region" description="Helical" evidence="5">
    <location>
        <begin position="52"/>
        <end position="76"/>
    </location>
</feature>
<dbReference type="OrthoDB" id="2004788at2"/>
<dbReference type="Proteomes" id="UP000315003">
    <property type="component" value="Chromosome"/>
</dbReference>
<evidence type="ECO:0000256" key="2">
    <source>
        <dbReference type="ARBA" id="ARBA00022692"/>
    </source>
</evidence>
<name>A0A517SSJ7_9BACT</name>
<feature type="transmembrane region" description="Helical" evidence="5">
    <location>
        <begin position="117"/>
        <end position="135"/>
    </location>
</feature>
<feature type="domain" description="TM2" evidence="6">
    <location>
        <begin position="90"/>
        <end position="134"/>
    </location>
</feature>
<reference evidence="7 8" key="1">
    <citation type="submission" date="2019-02" db="EMBL/GenBank/DDBJ databases">
        <title>Deep-cultivation of Planctomycetes and their phenomic and genomic characterization uncovers novel biology.</title>
        <authorList>
            <person name="Wiegand S."/>
            <person name="Jogler M."/>
            <person name="Boedeker C."/>
            <person name="Pinto D."/>
            <person name="Vollmers J."/>
            <person name="Rivas-Marin E."/>
            <person name="Kohn T."/>
            <person name="Peeters S.H."/>
            <person name="Heuer A."/>
            <person name="Rast P."/>
            <person name="Oberbeckmann S."/>
            <person name="Bunk B."/>
            <person name="Jeske O."/>
            <person name="Meyerdierks A."/>
            <person name="Storesund J.E."/>
            <person name="Kallscheuer N."/>
            <person name="Luecker S."/>
            <person name="Lage O.M."/>
            <person name="Pohl T."/>
            <person name="Merkel B.J."/>
            <person name="Hornburger P."/>
            <person name="Mueller R.-W."/>
            <person name="Bruemmer F."/>
            <person name="Labrenz M."/>
            <person name="Spormann A.M."/>
            <person name="Op den Camp H."/>
            <person name="Overmann J."/>
            <person name="Amann R."/>
            <person name="Jetten M.S.M."/>
            <person name="Mascher T."/>
            <person name="Medema M.H."/>
            <person name="Devos D.P."/>
            <person name="Kaster A.-K."/>
            <person name="Ovreas L."/>
            <person name="Rohde M."/>
            <person name="Galperin M.Y."/>
            <person name="Jogler C."/>
        </authorList>
    </citation>
    <scope>NUCLEOTIDE SEQUENCE [LARGE SCALE GENOMIC DNA]</scope>
    <source>
        <strain evidence="7 8">SV_7m_r</strain>
    </source>
</reference>
<evidence type="ECO:0000256" key="4">
    <source>
        <dbReference type="ARBA" id="ARBA00023136"/>
    </source>
</evidence>
<gene>
    <name evidence="7" type="ORF">SV7mr_16070</name>
</gene>
<feature type="transmembrane region" description="Helical" evidence="5">
    <location>
        <begin position="88"/>
        <end position="110"/>
    </location>
</feature>
<dbReference type="PANTHER" id="PTHR21016">
    <property type="entry name" value="BETA-AMYLOID BINDING PROTEIN-RELATED"/>
    <property type="match status" value="1"/>
</dbReference>
<sequence>MAESFQSSSNDRPTAFNDEDVPSHLTVAAYAYWILGMFGAHRFYLGKPVSGVIWLFTCGCLFVGWIVDFFLIPAMTEEAQQRYPTGRIDYTICWVLLTFLGVFGVHRFYLGKIITGVIYLCTGGLLGIGVIYDYLTLNEQISEVNLENQ</sequence>
<dbReference type="InterPro" id="IPR050932">
    <property type="entry name" value="TM2D1-3-like"/>
</dbReference>
<evidence type="ECO:0000256" key="5">
    <source>
        <dbReference type="SAM" id="Phobius"/>
    </source>
</evidence>
<organism evidence="7 8">
    <name type="scientific">Stieleria bergensis</name>
    <dbReference type="NCBI Taxonomy" id="2528025"/>
    <lineage>
        <taxon>Bacteria</taxon>
        <taxon>Pseudomonadati</taxon>
        <taxon>Planctomycetota</taxon>
        <taxon>Planctomycetia</taxon>
        <taxon>Pirellulales</taxon>
        <taxon>Pirellulaceae</taxon>
        <taxon>Stieleria</taxon>
    </lineage>
</organism>
<evidence type="ECO:0000256" key="1">
    <source>
        <dbReference type="ARBA" id="ARBA00004141"/>
    </source>
</evidence>
<evidence type="ECO:0000256" key="3">
    <source>
        <dbReference type="ARBA" id="ARBA00022989"/>
    </source>
</evidence>
<dbReference type="InterPro" id="IPR007829">
    <property type="entry name" value="TM2"/>
</dbReference>
<feature type="domain" description="TM2" evidence="6">
    <location>
        <begin position="25"/>
        <end position="70"/>
    </location>
</feature>